<organism evidence="1 2">
    <name type="scientific">Rhizobium aethiopicum</name>
    <dbReference type="NCBI Taxonomy" id="1138170"/>
    <lineage>
        <taxon>Bacteria</taxon>
        <taxon>Pseudomonadati</taxon>
        <taxon>Pseudomonadota</taxon>
        <taxon>Alphaproteobacteria</taxon>
        <taxon>Hyphomicrobiales</taxon>
        <taxon>Rhizobiaceae</taxon>
        <taxon>Rhizobium/Agrobacterium group</taxon>
        <taxon>Rhizobium</taxon>
    </lineage>
</organism>
<comment type="caution">
    <text evidence="1">The sequence shown here is derived from an EMBL/GenBank/DDBJ whole genome shotgun (WGS) entry which is preliminary data.</text>
</comment>
<reference evidence="1 2" key="1">
    <citation type="submission" date="2020-08" db="EMBL/GenBank/DDBJ databases">
        <title>Genomic Encyclopedia of Type Strains, Phase IV (KMG-V): Genome sequencing to study the core and pangenomes of soil and plant-associated prokaryotes.</title>
        <authorList>
            <person name="Whitman W."/>
        </authorList>
    </citation>
    <scope>NUCLEOTIDE SEQUENCE [LARGE SCALE GENOMIC DNA]</scope>
    <source>
        <strain evidence="1 2">SEMIA 4074</strain>
    </source>
</reference>
<accession>A0A7W6VSB7</accession>
<dbReference type="EMBL" id="JACIFV010000030">
    <property type="protein sequence ID" value="MBB4195388.1"/>
    <property type="molecule type" value="Genomic_DNA"/>
</dbReference>
<dbReference type="AlphaFoldDB" id="A0A7W6VSB7"/>
<sequence>MSELVAAAAGRRPEFIVAPAGTTVNSGREIEELLSDEVFHVGFLMDPAIDHDGAEHHPA</sequence>
<protein>
    <submittedName>
        <fullName evidence="1">Uncharacterized protein</fullName>
    </submittedName>
</protein>
<dbReference type="Proteomes" id="UP000524492">
    <property type="component" value="Unassembled WGS sequence"/>
</dbReference>
<proteinExistence type="predicted"/>
<evidence type="ECO:0000313" key="1">
    <source>
        <dbReference type="EMBL" id="MBB4195388.1"/>
    </source>
</evidence>
<keyword evidence="2" id="KW-1185">Reference proteome</keyword>
<name>A0A7W6VSB7_9HYPH</name>
<gene>
    <name evidence="1" type="ORF">GGD53_005581</name>
</gene>
<evidence type="ECO:0000313" key="2">
    <source>
        <dbReference type="Proteomes" id="UP000524492"/>
    </source>
</evidence>